<organism evidence="3 4">
    <name type="scientific">Apiospora saccharicola</name>
    <dbReference type="NCBI Taxonomy" id="335842"/>
    <lineage>
        <taxon>Eukaryota</taxon>
        <taxon>Fungi</taxon>
        <taxon>Dikarya</taxon>
        <taxon>Ascomycota</taxon>
        <taxon>Pezizomycotina</taxon>
        <taxon>Sordariomycetes</taxon>
        <taxon>Xylariomycetidae</taxon>
        <taxon>Amphisphaeriales</taxon>
        <taxon>Apiosporaceae</taxon>
        <taxon>Apiospora</taxon>
    </lineage>
</organism>
<dbReference type="EMBL" id="JAQQWM010000007">
    <property type="protein sequence ID" value="KAK8057250.1"/>
    <property type="molecule type" value="Genomic_DNA"/>
</dbReference>
<name>A0ABR1UEC4_9PEZI</name>
<dbReference type="InterPro" id="IPR010730">
    <property type="entry name" value="HET"/>
</dbReference>
<feature type="region of interest" description="Disordered" evidence="1">
    <location>
        <begin position="378"/>
        <end position="401"/>
    </location>
</feature>
<dbReference type="Pfam" id="PF06985">
    <property type="entry name" value="HET"/>
    <property type="match status" value="1"/>
</dbReference>
<evidence type="ECO:0000259" key="2">
    <source>
        <dbReference type="Pfam" id="PF06985"/>
    </source>
</evidence>
<proteinExistence type="predicted"/>
<feature type="domain" description="Heterokaryon incompatibility" evidence="2">
    <location>
        <begin position="104"/>
        <end position="203"/>
    </location>
</feature>
<evidence type="ECO:0000313" key="4">
    <source>
        <dbReference type="Proteomes" id="UP001446871"/>
    </source>
</evidence>
<dbReference type="PANTHER" id="PTHR33112:SF12">
    <property type="entry name" value="HETEROKARYON INCOMPATIBILITY DOMAIN-CONTAINING PROTEIN"/>
    <property type="match status" value="1"/>
</dbReference>
<keyword evidence="4" id="KW-1185">Reference proteome</keyword>
<gene>
    <name evidence="3" type="ORF">PG996_011187</name>
</gene>
<dbReference type="Proteomes" id="UP001446871">
    <property type="component" value="Unassembled WGS sequence"/>
</dbReference>
<reference evidence="3 4" key="1">
    <citation type="submission" date="2023-01" db="EMBL/GenBank/DDBJ databases">
        <title>Analysis of 21 Apiospora genomes using comparative genomics revels a genus with tremendous synthesis potential of carbohydrate active enzymes and secondary metabolites.</title>
        <authorList>
            <person name="Sorensen T."/>
        </authorList>
    </citation>
    <scope>NUCLEOTIDE SEQUENCE [LARGE SCALE GENOMIC DNA]</scope>
    <source>
        <strain evidence="3 4">CBS 83171</strain>
    </source>
</reference>
<dbReference type="PANTHER" id="PTHR33112">
    <property type="entry name" value="DOMAIN PROTEIN, PUTATIVE-RELATED"/>
    <property type="match status" value="1"/>
</dbReference>
<sequence>MGISRARPKQAGRPHMCESLSNGGIFWELLLAQPEGRPDHPGTARVSDPDSADLEMLKGWKDECLSSHGAKCENPMRIPSARPAWLIDVERKCLVSGSVTDAPYLALSYVYGEHVAPTIDDEKFAELQERNALETPENSEYVLPIVKHAMGLTSVLGERHLWVDQLCIPHSDPASAREEQVLKMGAIYANAVVTITAADGDPKKGWAPTSASEAGLLGLRGISGPRNLRQRVIALGDEKLLVHNKQVYEFRGGANEPGPTKSGCCRRGKSTLLERQLHWECSCHVWHEEQLSSTKVDEFEYPDLSAMLVGFPDLRSLDKVIRQYNGRALRYDEDALPAISRLLSILSRDFPGGFLYGIPELFFERGLGWSPKSSCAGLRRRMPSDRRPAQDGQTSPPSSLSALPSWSWIGWEGEITIGDIFAAAEAAQVNDRASTIEETVPITTWFTGHFPSITDISQQREIKSTWYEERDKNYKDFSRPLPPGWTRHAAPETNHFGQARVFPDGCGEYVFRHEAMPEPHPDLGPRAEWYYPFPVPQVGSSSEAPGTNMPEQTPVLFCETTRAWLWGHQADNHGRDEVLLHTSGSGDEVGKLYLPNRSFLDAFPKGPLVVAAGVTERDGDEREEKRDLRVELVAIYKSRVREMTLNKETRRYGLPVRRSERYTVLWVEWKEGVAHRLASGHVRAEAWDALEREQVSLVLG</sequence>
<comment type="caution">
    <text evidence="3">The sequence shown here is derived from an EMBL/GenBank/DDBJ whole genome shotgun (WGS) entry which is preliminary data.</text>
</comment>
<accession>A0ABR1UEC4</accession>
<evidence type="ECO:0000256" key="1">
    <source>
        <dbReference type="SAM" id="MobiDB-lite"/>
    </source>
</evidence>
<evidence type="ECO:0000313" key="3">
    <source>
        <dbReference type="EMBL" id="KAK8057250.1"/>
    </source>
</evidence>
<protein>
    <recommendedName>
        <fullName evidence="2">Heterokaryon incompatibility domain-containing protein</fullName>
    </recommendedName>
</protein>